<comment type="subcellular location">
    <subcellularLocation>
        <location evidence="1">Membrane</location>
        <topology evidence="1">Multi-pass membrane protein</topology>
    </subcellularLocation>
</comment>
<feature type="transmembrane region" description="Helical" evidence="7">
    <location>
        <begin position="49"/>
        <end position="72"/>
    </location>
</feature>
<dbReference type="PANTHER" id="PTHR33048">
    <property type="entry name" value="PTH11-LIKE INTEGRAL MEMBRANE PROTEIN (AFU_ORTHOLOGUE AFUA_5G11245)"/>
    <property type="match status" value="1"/>
</dbReference>
<evidence type="ECO:0000256" key="3">
    <source>
        <dbReference type="ARBA" id="ARBA00022989"/>
    </source>
</evidence>
<dbReference type="OMA" id="FTYDITW"/>
<dbReference type="RefSeq" id="XP_018384014.1">
    <property type="nucleotide sequence ID" value="XM_018530598.1"/>
</dbReference>
<dbReference type="Proteomes" id="UP000077248">
    <property type="component" value="Unassembled WGS sequence"/>
</dbReference>
<keyword evidence="10" id="KW-1185">Reference proteome</keyword>
<dbReference type="AlphaFoldDB" id="A0A177DFP4"/>
<feature type="transmembrane region" description="Helical" evidence="7">
    <location>
        <begin position="215"/>
        <end position="240"/>
    </location>
</feature>
<reference evidence="9 10" key="1">
    <citation type="submission" date="2016-05" db="EMBL/GenBank/DDBJ databases">
        <title>Comparative analysis of secretome profiles of manganese(II)-oxidizing ascomycete fungi.</title>
        <authorList>
            <consortium name="DOE Joint Genome Institute"/>
            <person name="Zeiner C.A."/>
            <person name="Purvine S.O."/>
            <person name="Zink E.M."/>
            <person name="Wu S."/>
            <person name="Pasa-Tolic L."/>
            <person name="Chaput D.L."/>
            <person name="Haridas S."/>
            <person name="Grigoriev I.V."/>
            <person name="Santelli C.M."/>
            <person name="Hansel C.M."/>
        </authorList>
    </citation>
    <scope>NUCLEOTIDE SEQUENCE [LARGE SCALE GENOMIC DNA]</scope>
    <source>
        <strain evidence="9 10">SRC1lrK2f</strain>
    </source>
</reference>
<keyword evidence="3 7" id="KW-1133">Transmembrane helix</keyword>
<feature type="transmembrane region" description="Helical" evidence="7">
    <location>
        <begin position="292"/>
        <end position="314"/>
    </location>
</feature>
<proteinExistence type="inferred from homology"/>
<keyword evidence="2 7" id="KW-0812">Transmembrane</keyword>
<organism evidence="9 10">
    <name type="scientific">Alternaria alternata</name>
    <name type="common">Alternaria rot fungus</name>
    <name type="synonym">Torula alternata</name>
    <dbReference type="NCBI Taxonomy" id="5599"/>
    <lineage>
        <taxon>Eukaryota</taxon>
        <taxon>Fungi</taxon>
        <taxon>Dikarya</taxon>
        <taxon>Ascomycota</taxon>
        <taxon>Pezizomycotina</taxon>
        <taxon>Dothideomycetes</taxon>
        <taxon>Pleosporomycetidae</taxon>
        <taxon>Pleosporales</taxon>
        <taxon>Pleosporineae</taxon>
        <taxon>Pleosporaceae</taxon>
        <taxon>Alternaria</taxon>
        <taxon>Alternaria sect. Alternaria</taxon>
        <taxon>Alternaria alternata complex</taxon>
    </lineage>
</organism>
<dbReference type="GeneID" id="29116192"/>
<name>A0A177DFP4_ALTAL</name>
<feature type="transmembrane region" description="Helical" evidence="7">
    <location>
        <begin position="162"/>
        <end position="195"/>
    </location>
</feature>
<evidence type="ECO:0000256" key="5">
    <source>
        <dbReference type="ARBA" id="ARBA00038359"/>
    </source>
</evidence>
<comment type="similarity">
    <text evidence="5">Belongs to the SAT4 family.</text>
</comment>
<protein>
    <recommendedName>
        <fullName evidence="8">Rhodopsin domain-containing protein</fullName>
    </recommendedName>
</protein>
<feature type="transmembrane region" description="Helical" evidence="7">
    <location>
        <begin position="84"/>
        <end position="108"/>
    </location>
</feature>
<feature type="transmembrane region" description="Helical" evidence="7">
    <location>
        <begin position="252"/>
        <end position="272"/>
    </location>
</feature>
<dbReference type="InterPro" id="IPR049326">
    <property type="entry name" value="Rhodopsin_dom_fungi"/>
</dbReference>
<keyword evidence="4 7" id="KW-0472">Membrane</keyword>
<dbReference type="Pfam" id="PF20684">
    <property type="entry name" value="Fung_rhodopsin"/>
    <property type="match status" value="1"/>
</dbReference>
<dbReference type="InterPro" id="IPR052337">
    <property type="entry name" value="SAT4-like"/>
</dbReference>
<evidence type="ECO:0000256" key="2">
    <source>
        <dbReference type="ARBA" id="ARBA00022692"/>
    </source>
</evidence>
<dbReference type="KEGG" id="aalt:CC77DRAFT_201436"/>
<sequence>MAVYPNMDVNVLGSHASRLVARAGGLHPPPEVLLSWPKPNYVDPEERGWGTPIVLMVFLGISFLVYCARMWARLAISKNTGLDDILVSIAILPLFGLTISTVLGIRIYGFQWHVWDQTRETLVTTREIAMAIELNYMLSTTLVKVSILCFYRRIGDRLTNQFIYWVYGTIVFCIVYGIVFTFAIVFTCTPVVGFFRLFDIAWRLQNELTCRNEGALIVACAAISSVQDFIICMLPILLIWNLKIGKRQKMGLCAIFGLGMITCICGILRTFYATKLYYFTYDITWTAYSGWVWTTLEAQLAVICASVPSLKVFFIRYFGTDTTRAGYSQTGTPSKSFGPSSKTRSVGFDAKISQHSAQRSQCTAGSIRDDVPLEGIHINHKLDVKVEERDDCSQVSFASTKALTALPMPTQPGWRGRADWVDGCRTVCAALRPGSRGTSGSRSRTREGDVEAGSAF</sequence>
<evidence type="ECO:0000259" key="8">
    <source>
        <dbReference type="Pfam" id="PF20684"/>
    </source>
</evidence>
<accession>A0A177DFP4</accession>
<dbReference type="VEuPathDB" id="FungiDB:CC77DRAFT_201436"/>
<dbReference type="PANTHER" id="PTHR33048:SF129">
    <property type="entry name" value="INTEGRAL MEMBRANE PROTEIN-RELATED"/>
    <property type="match status" value="1"/>
</dbReference>
<dbReference type="EMBL" id="KV441483">
    <property type="protein sequence ID" value="OAG18593.1"/>
    <property type="molecule type" value="Genomic_DNA"/>
</dbReference>
<evidence type="ECO:0000256" key="1">
    <source>
        <dbReference type="ARBA" id="ARBA00004141"/>
    </source>
</evidence>
<feature type="region of interest" description="Disordered" evidence="6">
    <location>
        <begin position="432"/>
        <end position="456"/>
    </location>
</feature>
<gene>
    <name evidence="9" type="ORF">CC77DRAFT_201436</name>
</gene>
<evidence type="ECO:0000256" key="7">
    <source>
        <dbReference type="SAM" id="Phobius"/>
    </source>
</evidence>
<evidence type="ECO:0000256" key="4">
    <source>
        <dbReference type="ARBA" id="ARBA00023136"/>
    </source>
</evidence>
<evidence type="ECO:0000313" key="9">
    <source>
        <dbReference type="EMBL" id="OAG18593.1"/>
    </source>
</evidence>
<dbReference type="GO" id="GO:0016020">
    <property type="term" value="C:membrane"/>
    <property type="evidence" value="ECO:0007669"/>
    <property type="project" value="UniProtKB-SubCell"/>
</dbReference>
<feature type="transmembrane region" description="Helical" evidence="7">
    <location>
        <begin position="128"/>
        <end position="150"/>
    </location>
</feature>
<evidence type="ECO:0000256" key="6">
    <source>
        <dbReference type="SAM" id="MobiDB-lite"/>
    </source>
</evidence>
<feature type="domain" description="Rhodopsin" evidence="8">
    <location>
        <begin position="68"/>
        <end position="314"/>
    </location>
</feature>
<evidence type="ECO:0000313" key="10">
    <source>
        <dbReference type="Proteomes" id="UP000077248"/>
    </source>
</evidence>